<dbReference type="Proteomes" id="UP000699462">
    <property type="component" value="Unassembled WGS sequence"/>
</dbReference>
<evidence type="ECO:0000313" key="1">
    <source>
        <dbReference type="EMBL" id="KAF8566036.1"/>
    </source>
</evidence>
<organism evidence="1 2">
    <name type="scientific">Paragonimus westermani</name>
    <dbReference type="NCBI Taxonomy" id="34504"/>
    <lineage>
        <taxon>Eukaryota</taxon>
        <taxon>Metazoa</taxon>
        <taxon>Spiralia</taxon>
        <taxon>Lophotrochozoa</taxon>
        <taxon>Platyhelminthes</taxon>
        <taxon>Trematoda</taxon>
        <taxon>Digenea</taxon>
        <taxon>Plagiorchiida</taxon>
        <taxon>Troglotremata</taxon>
        <taxon>Troglotrematidae</taxon>
        <taxon>Paragonimus</taxon>
    </lineage>
</organism>
<accession>A0A8T0DFB0</accession>
<dbReference type="OrthoDB" id="37886at2759"/>
<reference evidence="1 2" key="1">
    <citation type="submission" date="2019-07" db="EMBL/GenBank/DDBJ databases">
        <title>Annotation for the trematode Paragonimus westermani.</title>
        <authorList>
            <person name="Choi Y.-J."/>
        </authorList>
    </citation>
    <scope>NUCLEOTIDE SEQUENCE [LARGE SCALE GENOMIC DNA]</scope>
    <source>
        <strain evidence="1">180907_Pwestermani</strain>
    </source>
</reference>
<dbReference type="AlphaFoldDB" id="A0A8T0DFB0"/>
<gene>
    <name evidence="1" type="ORF">P879_10093</name>
</gene>
<sequence length="68" mass="7209">MFQLAVISSAVLTAVEHIGKMAYPGHRIGPNGETYNPTLKAPKEINLEQDCMALNNAMKGAGKSDPAP</sequence>
<keyword evidence="2" id="KW-1185">Reference proteome</keyword>
<dbReference type="EMBL" id="JTDF01005703">
    <property type="protein sequence ID" value="KAF8566036.1"/>
    <property type="molecule type" value="Genomic_DNA"/>
</dbReference>
<comment type="caution">
    <text evidence="1">The sequence shown here is derived from an EMBL/GenBank/DDBJ whole genome shotgun (WGS) entry which is preliminary data.</text>
</comment>
<evidence type="ECO:0000313" key="2">
    <source>
        <dbReference type="Proteomes" id="UP000699462"/>
    </source>
</evidence>
<protein>
    <submittedName>
        <fullName evidence="1">Uncharacterized protein</fullName>
    </submittedName>
</protein>
<name>A0A8T0DFB0_9TREM</name>
<proteinExistence type="predicted"/>